<organism evidence="1">
    <name type="scientific">bioreactor metagenome</name>
    <dbReference type="NCBI Taxonomy" id="1076179"/>
    <lineage>
        <taxon>unclassified sequences</taxon>
        <taxon>metagenomes</taxon>
        <taxon>ecological metagenomes</taxon>
    </lineage>
</organism>
<comment type="caution">
    <text evidence="1">The sequence shown here is derived from an EMBL/GenBank/DDBJ whole genome shotgun (WGS) entry which is preliminary data.</text>
</comment>
<reference evidence="1" key="1">
    <citation type="submission" date="2019-08" db="EMBL/GenBank/DDBJ databases">
        <authorList>
            <person name="Kucharzyk K."/>
            <person name="Murdoch R.W."/>
            <person name="Higgins S."/>
            <person name="Loffler F."/>
        </authorList>
    </citation>
    <scope>NUCLEOTIDE SEQUENCE</scope>
</reference>
<evidence type="ECO:0000313" key="1">
    <source>
        <dbReference type="EMBL" id="MPN37094.1"/>
    </source>
</evidence>
<dbReference type="EMBL" id="VSSQ01091572">
    <property type="protein sequence ID" value="MPN37094.1"/>
    <property type="molecule type" value="Genomic_DNA"/>
</dbReference>
<sequence length="98" mass="11574">MVLQRWYGQLFLLNRLPIEPWIPTHYLLFQENGCSEIEYETQSNQHRASLLKFHSAMDIFQKIPDLAKGCARKLQFSLPVLFFLSFQATMQNDNPELK</sequence>
<accession>A0A645HLW8</accession>
<dbReference type="AlphaFoldDB" id="A0A645HLW8"/>
<name>A0A645HLW8_9ZZZZ</name>
<protein>
    <submittedName>
        <fullName evidence="1">Uncharacterized protein</fullName>
    </submittedName>
</protein>
<gene>
    <name evidence="1" type="ORF">SDC9_184610</name>
</gene>
<proteinExistence type="predicted"/>